<evidence type="ECO:0000313" key="2">
    <source>
        <dbReference type="EMBL" id="MBH8553840.1"/>
    </source>
</evidence>
<name>A0A8J7HJZ1_9CYAN</name>
<accession>A0A8J7HJZ1</accession>
<protein>
    <submittedName>
        <fullName evidence="2">Uncharacterized protein</fullName>
    </submittedName>
</protein>
<dbReference type="Proteomes" id="UP000599391">
    <property type="component" value="Unassembled WGS sequence"/>
</dbReference>
<evidence type="ECO:0000313" key="3">
    <source>
        <dbReference type="Proteomes" id="UP000599391"/>
    </source>
</evidence>
<organism evidence="2 3">
    <name type="scientific">Atlanticothrix silvestris CENA357</name>
    <dbReference type="NCBI Taxonomy" id="1725252"/>
    <lineage>
        <taxon>Bacteria</taxon>
        <taxon>Bacillati</taxon>
        <taxon>Cyanobacteriota</taxon>
        <taxon>Cyanophyceae</taxon>
        <taxon>Nostocales</taxon>
        <taxon>Nodulariaceae</taxon>
        <taxon>Atlanticothrix</taxon>
        <taxon>Atlanticothrix silvestris</taxon>
    </lineage>
</organism>
<feature type="region of interest" description="Disordered" evidence="1">
    <location>
        <begin position="57"/>
        <end position="78"/>
    </location>
</feature>
<dbReference type="EMBL" id="JAECZB010000049">
    <property type="protein sequence ID" value="MBH8553840.1"/>
    <property type="molecule type" value="Genomic_DNA"/>
</dbReference>
<dbReference type="RefSeq" id="WP_214440250.1">
    <property type="nucleotide sequence ID" value="NZ_JAECZB010000049.1"/>
</dbReference>
<sequence length="78" mass="8473">MTTAISTSVSASKKPSRPLLRLVKTTDKLQQAVAIAAQEKLFPTAADFAKAVQQVAPRKAKKSKTQLPNTNSLKFGYR</sequence>
<comment type="caution">
    <text evidence="2">The sequence shown here is derived from an EMBL/GenBank/DDBJ whole genome shotgun (WGS) entry which is preliminary data.</text>
</comment>
<reference evidence="2 3" key="1">
    <citation type="journal article" date="2021" name="Int. J. Syst. Evol. Microbiol.">
        <title>Amazonocrinis nigriterrae gen. nov., sp. nov., Atlanticothrix silvestris gen. nov., sp. nov. and Dendronalium phyllosphericum gen. nov., sp. nov., nostocacean cyanobacteria from Brazilian environments.</title>
        <authorList>
            <person name="Alvarenga D.O."/>
            <person name="Andreote A.P.D."/>
            <person name="Branco L.H.Z."/>
            <person name="Delbaje E."/>
            <person name="Cruz R.B."/>
            <person name="Varani A.M."/>
            <person name="Fiore M.F."/>
        </authorList>
    </citation>
    <scope>NUCLEOTIDE SEQUENCE [LARGE SCALE GENOMIC DNA]</scope>
    <source>
        <strain evidence="2 3">CENA357</strain>
    </source>
</reference>
<gene>
    <name evidence="2" type="ORF">I8751_15965</name>
</gene>
<keyword evidence="3" id="KW-1185">Reference proteome</keyword>
<proteinExistence type="predicted"/>
<feature type="compositionally biased region" description="Polar residues" evidence="1">
    <location>
        <begin position="65"/>
        <end position="78"/>
    </location>
</feature>
<evidence type="ECO:0000256" key="1">
    <source>
        <dbReference type="SAM" id="MobiDB-lite"/>
    </source>
</evidence>
<dbReference type="AlphaFoldDB" id="A0A8J7HJZ1"/>